<dbReference type="PANTHER" id="PTHR48051:SF54">
    <property type="entry name" value="LEUCINE-RICH REPEAT-CONTAINING PROTEIN"/>
    <property type="match status" value="1"/>
</dbReference>
<comment type="subcellular location">
    <subcellularLocation>
        <location evidence="1">Cytoplasm</location>
        <location evidence="1">Cytoskeleton</location>
        <location evidence="1">Cilium axoneme</location>
    </subcellularLocation>
</comment>
<keyword evidence="5" id="KW-0067">ATP-binding</keyword>
<dbReference type="PROSITE" id="PS50011">
    <property type="entry name" value="PROTEIN_KINASE_DOM"/>
    <property type="match status" value="1"/>
</dbReference>
<keyword evidence="3" id="KW-0677">Repeat</keyword>
<keyword evidence="6" id="KW-0812">Transmembrane</keyword>
<feature type="transmembrane region" description="Helical" evidence="6">
    <location>
        <begin position="6"/>
        <end position="25"/>
    </location>
</feature>
<dbReference type="InterPro" id="IPR017441">
    <property type="entry name" value="Protein_kinase_ATP_BS"/>
</dbReference>
<dbReference type="GO" id="GO:0004672">
    <property type="term" value="F:protein kinase activity"/>
    <property type="evidence" value="ECO:0007669"/>
    <property type="project" value="InterPro"/>
</dbReference>
<dbReference type="InterPro" id="IPR050216">
    <property type="entry name" value="LRR_domain-containing"/>
</dbReference>
<evidence type="ECO:0000256" key="2">
    <source>
        <dbReference type="ARBA" id="ARBA00022614"/>
    </source>
</evidence>
<keyword evidence="6" id="KW-1133">Transmembrane helix</keyword>
<evidence type="ECO:0000313" key="9">
    <source>
        <dbReference type="Proteomes" id="UP000232323"/>
    </source>
</evidence>
<keyword evidence="9" id="KW-1185">Reference proteome</keyword>
<dbReference type="InterPro" id="IPR001611">
    <property type="entry name" value="Leu-rich_rpt"/>
</dbReference>
<dbReference type="Pfam" id="PF23598">
    <property type="entry name" value="LRR_14"/>
    <property type="match status" value="1"/>
</dbReference>
<dbReference type="AlphaFoldDB" id="A0A250XG00"/>
<dbReference type="InterPro" id="IPR032675">
    <property type="entry name" value="LRR_dom_sf"/>
</dbReference>
<proteinExistence type="inferred from homology"/>
<keyword evidence="2" id="KW-0433">Leucine-rich repeat</keyword>
<dbReference type="SMART" id="SM00364">
    <property type="entry name" value="LRR_BAC"/>
    <property type="match status" value="7"/>
</dbReference>
<dbReference type="PANTHER" id="PTHR48051">
    <property type="match status" value="1"/>
</dbReference>
<evidence type="ECO:0000256" key="3">
    <source>
        <dbReference type="ARBA" id="ARBA00022737"/>
    </source>
</evidence>
<feature type="binding site" evidence="5">
    <location>
        <position position="365"/>
    </location>
    <ligand>
        <name>ATP</name>
        <dbReference type="ChEBI" id="CHEBI:30616"/>
    </ligand>
</feature>
<dbReference type="SUPFAM" id="SSF56112">
    <property type="entry name" value="Protein kinase-like (PK-like)"/>
    <property type="match status" value="1"/>
</dbReference>
<dbReference type="Pfam" id="PF00069">
    <property type="entry name" value="Pkinase"/>
    <property type="match status" value="1"/>
</dbReference>
<evidence type="ECO:0000256" key="1">
    <source>
        <dbReference type="ARBA" id="ARBA00004430"/>
    </source>
</evidence>
<dbReference type="Gene3D" id="3.80.10.10">
    <property type="entry name" value="Ribonuclease Inhibitor"/>
    <property type="match status" value="1"/>
</dbReference>
<dbReference type="Proteomes" id="UP000232323">
    <property type="component" value="Unassembled WGS sequence"/>
</dbReference>
<name>A0A250XG00_9CHLO</name>
<evidence type="ECO:0000259" key="7">
    <source>
        <dbReference type="PROSITE" id="PS50011"/>
    </source>
</evidence>
<dbReference type="GO" id="GO:0005930">
    <property type="term" value="C:axoneme"/>
    <property type="evidence" value="ECO:0007669"/>
    <property type="project" value="UniProtKB-SubCell"/>
</dbReference>
<dbReference type="EMBL" id="BEGY01000069">
    <property type="protein sequence ID" value="GAX81710.1"/>
    <property type="molecule type" value="Genomic_DNA"/>
</dbReference>
<dbReference type="STRING" id="1157962.A0A250XG00"/>
<dbReference type="InterPro" id="IPR000719">
    <property type="entry name" value="Prot_kinase_dom"/>
</dbReference>
<gene>
    <name evidence="8" type="ORF">CEUSTIGMA_g9138.t1</name>
</gene>
<organism evidence="8 9">
    <name type="scientific">Chlamydomonas eustigma</name>
    <dbReference type="NCBI Taxonomy" id="1157962"/>
    <lineage>
        <taxon>Eukaryota</taxon>
        <taxon>Viridiplantae</taxon>
        <taxon>Chlorophyta</taxon>
        <taxon>core chlorophytes</taxon>
        <taxon>Chlorophyceae</taxon>
        <taxon>CS clade</taxon>
        <taxon>Chlamydomonadales</taxon>
        <taxon>Chlamydomonadaceae</taxon>
        <taxon>Chlamydomonas</taxon>
    </lineage>
</organism>
<dbReference type="OrthoDB" id="1668230at2759"/>
<dbReference type="Gene3D" id="3.30.200.20">
    <property type="entry name" value="Phosphorylase Kinase, domain 1"/>
    <property type="match status" value="1"/>
</dbReference>
<evidence type="ECO:0000256" key="4">
    <source>
        <dbReference type="ARBA" id="ARBA00023786"/>
    </source>
</evidence>
<comment type="similarity">
    <text evidence="4">Belongs to the SHOC2 family.</text>
</comment>
<evidence type="ECO:0000256" key="6">
    <source>
        <dbReference type="SAM" id="Phobius"/>
    </source>
</evidence>
<dbReference type="PROSITE" id="PS00107">
    <property type="entry name" value="PROTEIN_KINASE_ATP"/>
    <property type="match status" value="1"/>
</dbReference>
<evidence type="ECO:0000256" key="5">
    <source>
        <dbReference type="PROSITE-ProRule" id="PRU10141"/>
    </source>
</evidence>
<protein>
    <recommendedName>
        <fullName evidence="7">Protein kinase domain-containing protein</fullName>
    </recommendedName>
</protein>
<dbReference type="SUPFAM" id="SSF52058">
    <property type="entry name" value="L domain-like"/>
    <property type="match status" value="1"/>
</dbReference>
<sequence length="596" mass="64525">MKLFYFVSRIGAPFGVGVLLFQILLKRRRSKEAYKRKTTFVLQNARIEVENVVAISSISGLKELKDTLQNGITALRVATHVQSVCCNDSSLCYVPPLLFTLHSLKHLDLSRCSLTTLPFSISQLVGLERLAVAGNHLTCLPSEIGDLKALTTLDASVNKLTKLPVELCKLPHLQVLNVMGNKISALPEDVGRLTSLRILGLKSNLLTHLPSSFTHLNSLVELFLTDNKITEFPEGFGQLSSLVKLQASFNELRNLPEELGNLPKLELMRVAVCSISQLPASIISTAMGNCEASLDELAAGASCLWSNLAWFSLGGNLACRQMPKPRPDVVSIAMEDIQLLNEKLGDGASGEVLRASYQGREVAVKSFRSDVSPDGRTAEEVAIACHVDHPNLTRVLATVQSAGQTSAPNSVAAVIAVVMEIYNGAPLAAKPTSEHLLRCKWDPNKSISCGYAHKVALGVSSALAYLHGLFICHGDVYAHNILVDTAGKAIVCDFGASFCYEEGQRGFWQSMEVRAFGLFLQDLINQVSLENPIFSLGRKEEEAALQAGMDGPALVEQLKSLAKWCLCLVPAARPSFSELETALAAQLPHNAITQTA</sequence>
<evidence type="ECO:0000313" key="8">
    <source>
        <dbReference type="EMBL" id="GAX81710.1"/>
    </source>
</evidence>
<keyword evidence="6" id="KW-0472">Membrane</keyword>
<comment type="caution">
    <text evidence="8">The sequence shown here is derived from an EMBL/GenBank/DDBJ whole genome shotgun (WGS) entry which is preliminary data.</text>
</comment>
<keyword evidence="5" id="KW-0547">Nucleotide-binding</keyword>
<dbReference type="InterPro" id="IPR055414">
    <property type="entry name" value="LRR_R13L4/SHOC2-like"/>
</dbReference>
<dbReference type="InterPro" id="IPR011009">
    <property type="entry name" value="Kinase-like_dom_sf"/>
</dbReference>
<dbReference type="SMART" id="SM00369">
    <property type="entry name" value="LRR_TYP"/>
    <property type="match status" value="6"/>
</dbReference>
<dbReference type="GO" id="GO:0005524">
    <property type="term" value="F:ATP binding"/>
    <property type="evidence" value="ECO:0007669"/>
    <property type="project" value="UniProtKB-UniRule"/>
</dbReference>
<accession>A0A250XG00</accession>
<dbReference type="Gene3D" id="1.10.510.10">
    <property type="entry name" value="Transferase(Phosphotransferase) domain 1"/>
    <property type="match status" value="1"/>
</dbReference>
<dbReference type="CDD" id="cd00180">
    <property type="entry name" value="PKc"/>
    <property type="match status" value="1"/>
</dbReference>
<dbReference type="InterPro" id="IPR003591">
    <property type="entry name" value="Leu-rich_rpt_typical-subtyp"/>
</dbReference>
<dbReference type="Pfam" id="PF00560">
    <property type="entry name" value="LRR_1"/>
    <property type="match status" value="1"/>
</dbReference>
<feature type="domain" description="Protein kinase" evidence="7">
    <location>
        <begin position="338"/>
        <end position="592"/>
    </location>
</feature>
<reference evidence="8 9" key="1">
    <citation type="submission" date="2017-08" db="EMBL/GenBank/DDBJ databases">
        <title>Acidophilic green algal genome provides insights into adaptation to an acidic environment.</title>
        <authorList>
            <person name="Hirooka S."/>
            <person name="Hirose Y."/>
            <person name="Kanesaki Y."/>
            <person name="Higuchi S."/>
            <person name="Fujiwara T."/>
            <person name="Onuma R."/>
            <person name="Era A."/>
            <person name="Ohbayashi R."/>
            <person name="Uzuka A."/>
            <person name="Nozaki H."/>
            <person name="Yoshikawa H."/>
            <person name="Miyagishima S.Y."/>
        </authorList>
    </citation>
    <scope>NUCLEOTIDE SEQUENCE [LARGE SCALE GENOMIC DNA]</scope>
    <source>
        <strain evidence="8 9">NIES-2499</strain>
    </source>
</reference>